<evidence type="ECO:0000313" key="3">
    <source>
        <dbReference type="Proteomes" id="UP000008366"/>
    </source>
</evidence>
<dbReference type="InterPro" id="IPR050744">
    <property type="entry name" value="AI-2_Isomerase_LsrG"/>
</dbReference>
<organism evidence="2 3">
    <name type="scientific">Kineosphaera limosa NBRC 100340</name>
    <dbReference type="NCBI Taxonomy" id="1184609"/>
    <lineage>
        <taxon>Bacteria</taxon>
        <taxon>Bacillati</taxon>
        <taxon>Actinomycetota</taxon>
        <taxon>Actinomycetes</taxon>
        <taxon>Micrococcales</taxon>
        <taxon>Dermatophilaceae</taxon>
        <taxon>Kineosphaera</taxon>
    </lineage>
</organism>
<dbReference type="AlphaFoldDB" id="K6WTN7"/>
<dbReference type="InterPro" id="IPR007138">
    <property type="entry name" value="ABM_dom"/>
</dbReference>
<dbReference type="Pfam" id="PF03992">
    <property type="entry name" value="ABM"/>
    <property type="match status" value="1"/>
</dbReference>
<keyword evidence="3" id="KW-1185">Reference proteome</keyword>
<dbReference type="EMBL" id="BAHD01000021">
    <property type="protein sequence ID" value="GAB95462.1"/>
    <property type="molecule type" value="Genomic_DNA"/>
</dbReference>
<evidence type="ECO:0000259" key="1">
    <source>
        <dbReference type="PROSITE" id="PS51725"/>
    </source>
</evidence>
<dbReference type="Proteomes" id="UP000008366">
    <property type="component" value="Unassembled WGS sequence"/>
</dbReference>
<name>K6WTN7_9MICO</name>
<dbReference type="PROSITE" id="PS51725">
    <property type="entry name" value="ABM"/>
    <property type="match status" value="1"/>
</dbReference>
<dbReference type="PANTHER" id="PTHR33336">
    <property type="entry name" value="QUINOL MONOOXYGENASE YGIN-RELATED"/>
    <property type="match status" value="1"/>
</dbReference>
<proteinExistence type="predicted"/>
<dbReference type="OrthoDB" id="8452260at2"/>
<dbReference type="InterPro" id="IPR011008">
    <property type="entry name" value="Dimeric_a/b-barrel"/>
</dbReference>
<comment type="caution">
    <text evidence="2">The sequence shown here is derived from an EMBL/GenBank/DDBJ whole genome shotgun (WGS) entry which is preliminary data.</text>
</comment>
<dbReference type="SUPFAM" id="SSF54909">
    <property type="entry name" value="Dimeric alpha+beta barrel"/>
    <property type="match status" value="1"/>
</dbReference>
<evidence type="ECO:0000313" key="2">
    <source>
        <dbReference type="EMBL" id="GAB95462.1"/>
    </source>
</evidence>
<dbReference type="eggNOG" id="COG1359">
    <property type="taxonomic scope" value="Bacteria"/>
</dbReference>
<dbReference type="RefSeq" id="WP_006591994.1">
    <property type="nucleotide sequence ID" value="NZ_BAHD01000021.1"/>
</dbReference>
<dbReference type="PANTHER" id="PTHR33336:SF3">
    <property type="entry name" value="ABM DOMAIN-CONTAINING PROTEIN"/>
    <property type="match status" value="1"/>
</dbReference>
<reference evidence="2 3" key="1">
    <citation type="submission" date="2012-08" db="EMBL/GenBank/DDBJ databases">
        <title>Whole genome shotgun sequence of Kineosphaera limosa NBRC 100340.</title>
        <authorList>
            <person name="Yoshida I."/>
            <person name="Isaki S."/>
            <person name="Hosoyama A."/>
            <person name="Tsuchikane K."/>
            <person name="Katsumata H."/>
            <person name="Ando Y."/>
            <person name="Ohji S."/>
            <person name="Hamada M."/>
            <person name="Tamura T."/>
            <person name="Yamazoe A."/>
            <person name="Yamazaki S."/>
            <person name="Fujita N."/>
        </authorList>
    </citation>
    <scope>NUCLEOTIDE SEQUENCE [LARGE SCALE GENOMIC DNA]</scope>
    <source>
        <strain evidence="2 3">NBRC 100340</strain>
    </source>
</reference>
<dbReference type="STRING" id="1184609.KILIM_021_00020"/>
<dbReference type="GO" id="GO:0003824">
    <property type="term" value="F:catalytic activity"/>
    <property type="evidence" value="ECO:0007669"/>
    <property type="project" value="TreeGrafter"/>
</dbReference>
<gene>
    <name evidence="2" type="ORF">KILIM_021_00020</name>
</gene>
<accession>K6WTN7</accession>
<sequence length="110" mass="12540">MILIIVKFPIRSDRMEQWRELSDYYATSVNAEPGCEFFEFSESVLEPGTFVCIEGFRDDAAGKEHMAQQHVERFMSEMPDIVAAQPQIIYVDAEEVTGFAPMGEIQPRTS</sequence>
<dbReference type="Gene3D" id="3.30.70.100">
    <property type="match status" value="1"/>
</dbReference>
<protein>
    <recommendedName>
        <fullName evidence="1">ABM domain-containing protein</fullName>
    </recommendedName>
</protein>
<feature type="domain" description="ABM" evidence="1">
    <location>
        <begin position="2"/>
        <end position="91"/>
    </location>
</feature>